<evidence type="ECO:0000256" key="1">
    <source>
        <dbReference type="SAM" id="Phobius"/>
    </source>
</evidence>
<feature type="transmembrane region" description="Helical" evidence="1">
    <location>
        <begin position="7"/>
        <end position="23"/>
    </location>
</feature>
<dbReference type="EMBL" id="VRYN01000001">
    <property type="protein sequence ID" value="TYO81657.1"/>
    <property type="molecule type" value="Genomic_DNA"/>
</dbReference>
<name>A0A4D6GYI1_HALS9</name>
<reference evidence="2 4" key="1">
    <citation type="journal article" date="2019" name="Microbiol. Resour. Announc.">
        <title>The Genome Sequence of the Halobacterium salinarum Type Strain Is Closely Related to That of Laboratory Strains NRC-1 and R1.</title>
        <authorList>
            <person name="Pfeiffer F."/>
            <person name="Marchfelder A."/>
            <person name="Habermann B."/>
            <person name="Dyall-Smith M.L."/>
        </authorList>
    </citation>
    <scope>NUCLEOTIDE SEQUENCE [LARGE SCALE GENOMIC DNA]</scope>
    <source>
        <strain evidence="2">91-R6</strain>
        <strain evidence="4">ATCC 33171 / DSM 3754 / JCM 8978 / NBRC 102687 / NCIMB 764 / 91-R6</strain>
    </source>
</reference>
<evidence type="ECO:0000313" key="5">
    <source>
        <dbReference type="Proteomes" id="UP000323075"/>
    </source>
</evidence>
<dbReference type="GeneID" id="68694341"/>
<accession>A0A4D6GYI1</accession>
<sequence length="122" mass="12001">MSSRNTLEFAVGVVVAGVVAGALSVRLRTASALVLGLAAAMPSLARTSTHLDRAAYEAGASSRRQIIDGALAATSTAVAGVASGYAALAVADSAAVTIAAAATAGVFAGQAVFYARTRQYVA</sequence>
<evidence type="ECO:0000313" key="2">
    <source>
        <dbReference type="EMBL" id="QCC45387.1"/>
    </source>
</evidence>
<proteinExistence type="predicted"/>
<dbReference type="AlphaFoldDB" id="A0A4D6GYI1"/>
<feature type="transmembrane region" description="Helical" evidence="1">
    <location>
        <begin position="94"/>
        <end position="115"/>
    </location>
</feature>
<keyword evidence="1" id="KW-0472">Membrane</keyword>
<protein>
    <submittedName>
        <fullName evidence="2">Uncharacterized protein</fullName>
    </submittedName>
</protein>
<feature type="transmembrane region" description="Helical" evidence="1">
    <location>
        <begin position="29"/>
        <end position="45"/>
    </location>
</feature>
<dbReference type="Proteomes" id="UP000296216">
    <property type="component" value="Chromosome"/>
</dbReference>
<dbReference type="EMBL" id="CP038631">
    <property type="protein sequence ID" value="QCC45387.1"/>
    <property type="molecule type" value="Genomic_DNA"/>
</dbReference>
<gene>
    <name evidence="3" type="ORF">APQ99_00164</name>
    <name evidence="2" type="ORF">HBSAL_08700</name>
</gene>
<feature type="transmembrane region" description="Helical" evidence="1">
    <location>
        <begin position="66"/>
        <end position="88"/>
    </location>
</feature>
<keyword evidence="1" id="KW-0812">Transmembrane</keyword>
<dbReference type="Proteomes" id="UP000323075">
    <property type="component" value="Unassembled WGS sequence"/>
</dbReference>
<reference evidence="3 5" key="2">
    <citation type="submission" date="2019-07" db="EMBL/GenBank/DDBJ databases">
        <title>Genomic Encyclopedia of Archaeal and Bacterial Type Strains, Phase II (KMG-II): from individual species to whole genera.</title>
        <authorList>
            <person name="Goeker M."/>
        </authorList>
    </citation>
    <scope>NUCLEOTIDE SEQUENCE [LARGE SCALE GENOMIC DNA]</scope>
    <source>
        <strain evidence="3 5">DSM 3754</strain>
    </source>
</reference>
<evidence type="ECO:0000313" key="4">
    <source>
        <dbReference type="Proteomes" id="UP000296216"/>
    </source>
</evidence>
<keyword evidence="1" id="KW-1133">Transmembrane helix</keyword>
<evidence type="ECO:0000313" key="3">
    <source>
        <dbReference type="EMBL" id="TYO81657.1"/>
    </source>
</evidence>
<reference evidence="2" key="3">
    <citation type="journal article" name="MicrobiologyOpen">
        <title>Whole-genome comparison between the type strain of Halobacterium salinarum (DSM 3754(T)) and the laboratory strains R1 and NRC-1.</title>
        <authorList>
            <person name="Pfeiffer F."/>
            <person name="Losensky G."/>
            <person name="Marchfelder A."/>
            <person name="Habermann B."/>
            <person name="Dyall-Smith M."/>
        </authorList>
    </citation>
    <scope>NUCLEOTIDE SEQUENCE</scope>
    <source>
        <strain evidence="2">91-R6</strain>
    </source>
</reference>
<dbReference type="RefSeq" id="WP_010903225.1">
    <property type="nucleotide sequence ID" value="NZ_VRYN01000001.1"/>
</dbReference>
<organism evidence="2 4">
    <name type="scientific">Halobacterium salinarum (strain ATCC 33171 / DSM 3754 / JCM 8978 / NBRC 102687 / NCIMB 764 / 91-R6)</name>
    <dbReference type="NCBI Taxonomy" id="2597657"/>
    <lineage>
        <taxon>Archaea</taxon>
        <taxon>Methanobacteriati</taxon>
        <taxon>Methanobacteriota</taxon>
        <taxon>Stenosarchaea group</taxon>
        <taxon>Halobacteria</taxon>
        <taxon>Halobacteriales</taxon>
        <taxon>Halobacteriaceae</taxon>
        <taxon>Halobacterium</taxon>
    </lineage>
</organism>